<keyword evidence="2" id="KW-1185">Reference proteome</keyword>
<organism evidence="1 2">
    <name type="scientific">Parathalassolituus penaei</name>
    <dbReference type="NCBI Taxonomy" id="2997323"/>
    <lineage>
        <taxon>Bacteria</taxon>
        <taxon>Pseudomonadati</taxon>
        <taxon>Pseudomonadota</taxon>
        <taxon>Gammaproteobacteria</taxon>
        <taxon>Oceanospirillales</taxon>
        <taxon>Oceanospirillaceae</taxon>
        <taxon>Parathalassolituus</taxon>
    </lineage>
</organism>
<dbReference type="Proteomes" id="UP001150830">
    <property type="component" value="Unassembled WGS sequence"/>
</dbReference>
<dbReference type="AlphaFoldDB" id="A0A9X3IQK4"/>
<proteinExistence type="predicted"/>
<protein>
    <submittedName>
        <fullName evidence="1">Uncharacterized protein</fullName>
    </submittedName>
</protein>
<accession>A0A9X3IQK4</accession>
<reference evidence="1" key="1">
    <citation type="submission" date="2022-11" db="EMBL/GenBank/DDBJ databases">
        <title>Parathalassolutuus dongxingensis gen. nov., sp. nov., a novel member of family Oceanospirillaceae isolated from a coastal shrimp pond in Guangxi, China.</title>
        <authorList>
            <person name="Chen H."/>
        </authorList>
    </citation>
    <scope>NUCLEOTIDE SEQUENCE</scope>
    <source>
        <strain evidence="1">G-43</strain>
    </source>
</reference>
<comment type="caution">
    <text evidence="1">The sequence shown here is derived from an EMBL/GenBank/DDBJ whole genome shotgun (WGS) entry which is preliminary data.</text>
</comment>
<sequence>MATPGILLIVESPSPRTGAASSTWLQSAITPALQSGLPVFVVLGASNPAWERSLDQSGIDWGVCPDSMLGAAYMVAFGVHSNQHWNGWIIDTLGNPTSNPDHYRHLAEGLKHQEGSGECCSSCHYPIALSRCHAFELVRPWQPLDYLSPWSAMAAHKSYRH</sequence>
<name>A0A9X3IQK4_9GAMM</name>
<evidence type="ECO:0000313" key="2">
    <source>
        <dbReference type="Proteomes" id="UP001150830"/>
    </source>
</evidence>
<dbReference type="RefSeq" id="WP_283172109.1">
    <property type="nucleotide sequence ID" value="NZ_JAPNOA010000006.1"/>
</dbReference>
<gene>
    <name evidence="1" type="ORF">OUO13_01645</name>
</gene>
<dbReference type="EMBL" id="JAPNOA010000006">
    <property type="protein sequence ID" value="MCY0963891.1"/>
    <property type="molecule type" value="Genomic_DNA"/>
</dbReference>
<evidence type="ECO:0000313" key="1">
    <source>
        <dbReference type="EMBL" id="MCY0963891.1"/>
    </source>
</evidence>